<dbReference type="InterPro" id="IPR022385">
    <property type="entry name" value="Rhs_assc_core"/>
</dbReference>
<accession>A0A4S3ZSN3</accession>
<keyword evidence="2" id="KW-0812">Transmembrane</keyword>
<protein>
    <recommendedName>
        <fullName evidence="3">CBM-cenC domain-containing protein</fullName>
    </recommendedName>
</protein>
<name>A0A4S3ZSN3_9FLAO</name>
<dbReference type="Proteomes" id="UP000307507">
    <property type="component" value="Unassembled WGS sequence"/>
</dbReference>
<evidence type="ECO:0000256" key="1">
    <source>
        <dbReference type="ARBA" id="ARBA00022801"/>
    </source>
</evidence>
<keyword evidence="1" id="KW-0378">Hydrolase</keyword>
<sequence length="976" mass="107537">TFRYGYRLGYRYQISDDSNGQVLWTEHTLNSRDQLTRGTFGNGLQLGNQYDEYGYLLKADTFHPNRNTSAGRPMLNQTTQFDIQTGNLTARKNNLLNHSATFQYDNQDRLVQWKNQTITLHSDDFRSGTGEFGTQFGAIPTNENGQLKVTATQGYAGVKKTLLTQAKAGDQLALKVKVDKGTTNKVRVLVVEYDPDSGLGHESFKGYAQNGVLEFEHTVTQYPYITLNIDKDGMGNDVGTTTFFYIDDLWIGKQLIEEQHYDDRGRITKNILGQYNYTDVNKVYQNTSIDLNIADASYYQNREGIFNDGMEEQKGWSDLGFGWDIFGKPTYDDSKVKSGKYSLKIHNPTDSDKTLHSDHWIPIDNPHGASYTFSGWVYSDGPSSQIFLFMNSETETGYYTLVADKYTEVTHQWVYLERTVYVPAHIKKLNIRVDNNGGGNVWFDDIRIRKTENPKTDLRQLHVMYDLFKKPISITETGVEKVAFSYTSDHFRNTMYYGGLQAPEQQPFRKDYATDGSMEITTNQQTGVSTFVFFVGGDAYSAPVVFKDNGTTSEYLYLHRDYQGTIVAISDQNGNFVEKRLFDPWGKLLKVQDKDGHNLDKLTLLDRGYTGHEHIQGVGIINMNGRIYDPKLHRFLSPDNYVQDPYNTQNYNRYGYCWNNPLKYTDPDGEFIHLIIGAVIGGIVNWATHGAKFNLKGLGYFGIGAAAGALGVGVGAGISSAMIGGSFGAGFIGSSAAMTATTSFATGAAIGGGAGFSAGFTTGFGNGLIAGQNFGQALWNGAKDGVIGGASGALLGGISSGISAATDGRNFWHGGTKTVDVNLSIPQVNQTGQYDCNYACAESVDDYYGNGRNQNYFQTLEPGNGQGLTDVEIGRMYGKAGYGARPISINTSNPVSTASDIANTMSTNKAVVLNYNTGISGGVNSAGQRIVFGHATVVTRVRIFDNGRFIINVMNPGGSTTRFTSVNLFHLIFGVY</sequence>
<organism evidence="4 5">
    <name type="scientific">Flavobacterium supellecticarium</name>
    <dbReference type="NCBI Taxonomy" id="2565924"/>
    <lineage>
        <taxon>Bacteria</taxon>
        <taxon>Pseudomonadati</taxon>
        <taxon>Bacteroidota</taxon>
        <taxon>Flavobacteriia</taxon>
        <taxon>Flavobacteriales</taxon>
        <taxon>Flavobacteriaceae</taxon>
        <taxon>Flavobacterium</taxon>
    </lineage>
</organism>
<comment type="caution">
    <text evidence="4">The sequence shown here is derived from an EMBL/GenBank/DDBJ whole genome shotgun (WGS) entry which is preliminary data.</text>
</comment>
<keyword evidence="5" id="KW-1185">Reference proteome</keyword>
<reference evidence="4 5" key="1">
    <citation type="submission" date="2019-04" db="EMBL/GenBank/DDBJ databases">
        <title>Flavobacterium sp. nov. isolated from construction timber.</title>
        <authorList>
            <person name="Lin S.-Y."/>
            <person name="Chang C.-T."/>
            <person name="Young C.-C."/>
        </authorList>
    </citation>
    <scope>NUCLEOTIDE SEQUENCE [LARGE SCALE GENOMIC DNA]</scope>
    <source>
        <strain evidence="4 5">CC-CTC003</strain>
    </source>
</reference>
<evidence type="ECO:0000256" key="2">
    <source>
        <dbReference type="SAM" id="Phobius"/>
    </source>
</evidence>
<dbReference type="Gene3D" id="2.180.10.10">
    <property type="entry name" value="RHS repeat-associated core"/>
    <property type="match status" value="2"/>
</dbReference>
<evidence type="ECO:0000313" key="5">
    <source>
        <dbReference type="Proteomes" id="UP000307507"/>
    </source>
</evidence>
<evidence type="ECO:0000259" key="3">
    <source>
        <dbReference type="Pfam" id="PF02018"/>
    </source>
</evidence>
<dbReference type="AlphaFoldDB" id="A0A4S3ZSN3"/>
<dbReference type="GO" id="GO:0016798">
    <property type="term" value="F:hydrolase activity, acting on glycosyl bonds"/>
    <property type="evidence" value="ECO:0007669"/>
    <property type="project" value="InterPro"/>
</dbReference>
<dbReference type="EMBL" id="SSNZ01000008">
    <property type="protein sequence ID" value="THF48561.1"/>
    <property type="molecule type" value="Genomic_DNA"/>
</dbReference>
<feature type="transmembrane region" description="Helical" evidence="2">
    <location>
        <begin position="671"/>
        <end position="688"/>
    </location>
</feature>
<evidence type="ECO:0000313" key="4">
    <source>
        <dbReference type="EMBL" id="THF48561.1"/>
    </source>
</evidence>
<dbReference type="Pfam" id="PF02018">
    <property type="entry name" value="CBM_4_9"/>
    <property type="match status" value="1"/>
</dbReference>
<feature type="transmembrane region" description="Helical" evidence="2">
    <location>
        <begin position="700"/>
        <end position="723"/>
    </location>
</feature>
<dbReference type="InterPro" id="IPR008979">
    <property type="entry name" value="Galactose-bd-like_sf"/>
</dbReference>
<dbReference type="RefSeq" id="WP_136404024.1">
    <property type="nucleotide sequence ID" value="NZ_SSNZ01000008.1"/>
</dbReference>
<dbReference type="OrthoDB" id="6225685at2"/>
<dbReference type="NCBIfam" id="TIGR03696">
    <property type="entry name" value="Rhs_assc_core"/>
    <property type="match status" value="1"/>
</dbReference>
<feature type="non-terminal residue" evidence="4">
    <location>
        <position position="1"/>
    </location>
</feature>
<keyword evidence="2" id="KW-0472">Membrane</keyword>
<feature type="domain" description="CBM-cenC" evidence="3">
    <location>
        <begin position="307"/>
        <end position="433"/>
    </location>
</feature>
<proteinExistence type="predicted"/>
<dbReference type="SUPFAM" id="SSF49785">
    <property type="entry name" value="Galactose-binding domain-like"/>
    <property type="match status" value="1"/>
</dbReference>
<keyword evidence="2" id="KW-1133">Transmembrane helix</keyword>
<gene>
    <name evidence="4" type="ORF">E6C50_14865</name>
</gene>
<dbReference type="InterPro" id="IPR003305">
    <property type="entry name" value="CenC_carb-bd"/>
</dbReference>